<comment type="similarity">
    <text evidence="9">In the C-terminal section; belongs to the helicase family. RecG subfamily.</text>
</comment>
<dbReference type="SUPFAM" id="SSF52540">
    <property type="entry name" value="P-loop containing nucleoside triphosphate hydrolases"/>
    <property type="match status" value="4"/>
</dbReference>
<keyword evidence="3 9" id="KW-0227">DNA damage</keyword>
<evidence type="ECO:0000256" key="5">
    <source>
        <dbReference type="ARBA" id="ARBA00022806"/>
    </source>
</evidence>
<comment type="caution">
    <text evidence="12">The sequence shown here is derived from an EMBL/GenBank/DDBJ whole genome shotgun (WGS) entry which is preliminary data.</text>
</comment>
<gene>
    <name evidence="9 12" type="primary">mfd</name>
    <name evidence="12" type="ORF">ACFOOQ_18420</name>
</gene>
<keyword evidence="8 9" id="KW-0234">DNA repair</keyword>
<dbReference type="InterPro" id="IPR037235">
    <property type="entry name" value="TRCF-like_C_D7"/>
</dbReference>
<dbReference type="InterPro" id="IPR041471">
    <property type="entry name" value="UvrB_inter"/>
</dbReference>
<dbReference type="PROSITE" id="PS51194">
    <property type="entry name" value="HELICASE_CTER"/>
    <property type="match status" value="1"/>
</dbReference>
<proteinExistence type="inferred from homology"/>
<dbReference type="InterPro" id="IPR027417">
    <property type="entry name" value="P-loop_NTPase"/>
</dbReference>
<dbReference type="PANTHER" id="PTHR47964">
    <property type="entry name" value="ATP-DEPENDENT DNA HELICASE HOMOLOG RECG, CHLOROPLASTIC"/>
    <property type="match status" value="1"/>
</dbReference>
<dbReference type="Pfam" id="PF02559">
    <property type="entry name" value="CarD_TRCF_RID"/>
    <property type="match status" value="1"/>
</dbReference>
<keyword evidence="1 9" id="KW-0963">Cytoplasm</keyword>
<evidence type="ECO:0000256" key="6">
    <source>
        <dbReference type="ARBA" id="ARBA00022840"/>
    </source>
</evidence>
<dbReference type="Proteomes" id="UP001595711">
    <property type="component" value="Unassembled WGS sequence"/>
</dbReference>
<dbReference type="NCBIfam" id="TIGR00580">
    <property type="entry name" value="mfd"/>
    <property type="match status" value="1"/>
</dbReference>
<dbReference type="SUPFAM" id="SSF141259">
    <property type="entry name" value="CarD-like"/>
    <property type="match status" value="1"/>
</dbReference>
<evidence type="ECO:0000259" key="11">
    <source>
        <dbReference type="PROSITE" id="PS51194"/>
    </source>
</evidence>
<reference evidence="13" key="1">
    <citation type="journal article" date="2019" name="Int. J. Syst. Evol. Microbiol.">
        <title>The Global Catalogue of Microorganisms (GCM) 10K type strain sequencing project: providing services to taxonomists for standard genome sequencing and annotation.</title>
        <authorList>
            <consortium name="The Broad Institute Genomics Platform"/>
            <consortium name="The Broad Institute Genome Sequencing Center for Infectious Disease"/>
            <person name="Wu L."/>
            <person name="Ma J."/>
        </authorList>
    </citation>
    <scope>NUCLEOTIDE SEQUENCE [LARGE SCALE GENOMIC DNA]</scope>
    <source>
        <strain evidence="13">KCTC 42182</strain>
    </source>
</reference>
<evidence type="ECO:0000259" key="10">
    <source>
        <dbReference type="PROSITE" id="PS51192"/>
    </source>
</evidence>
<keyword evidence="2 9" id="KW-0547">Nucleotide-binding</keyword>
<dbReference type="SMART" id="SM00982">
    <property type="entry name" value="TRCF"/>
    <property type="match status" value="1"/>
</dbReference>
<dbReference type="SMART" id="SM01058">
    <property type="entry name" value="CarD_TRCF"/>
    <property type="match status" value="1"/>
</dbReference>
<keyword evidence="7 9" id="KW-0238">DNA-binding</keyword>
<dbReference type="EMBL" id="JBHRYJ010000004">
    <property type="protein sequence ID" value="MFC3677536.1"/>
    <property type="molecule type" value="Genomic_DNA"/>
</dbReference>
<dbReference type="RefSeq" id="WP_379729088.1">
    <property type="nucleotide sequence ID" value="NZ_JBHRYJ010000004.1"/>
</dbReference>
<dbReference type="Gene3D" id="3.40.50.300">
    <property type="entry name" value="P-loop containing nucleotide triphosphate hydrolases"/>
    <property type="match status" value="2"/>
</dbReference>
<evidence type="ECO:0000256" key="3">
    <source>
        <dbReference type="ARBA" id="ARBA00022763"/>
    </source>
</evidence>
<evidence type="ECO:0000256" key="9">
    <source>
        <dbReference type="HAMAP-Rule" id="MF_00969"/>
    </source>
</evidence>
<evidence type="ECO:0000313" key="12">
    <source>
        <dbReference type="EMBL" id="MFC3677536.1"/>
    </source>
</evidence>
<organism evidence="12 13">
    <name type="scientific">Ferrovibrio xuzhouensis</name>
    <dbReference type="NCBI Taxonomy" id="1576914"/>
    <lineage>
        <taxon>Bacteria</taxon>
        <taxon>Pseudomonadati</taxon>
        <taxon>Pseudomonadota</taxon>
        <taxon>Alphaproteobacteria</taxon>
        <taxon>Rhodospirillales</taxon>
        <taxon>Rhodospirillaceae</taxon>
        <taxon>Ferrovibrio</taxon>
    </lineage>
</organism>
<dbReference type="PANTHER" id="PTHR47964:SF1">
    <property type="entry name" value="ATP-DEPENDENT DNA HELICASE HOMOLOG RECG, CHLOROPLASTIC"/>
    <property type="match status" value="1"/>
</dbReference>
<dbReference type="InterPro" id="IPR004576">
    <property type="entry name" value="Mfd"/>
</dbReference>
<feature type="domain" description="Helicase ATP-binding" evidence="10">
    <location>
        <begin position="640"/>
        <end position="801"/>
    </location>
</feature>
<keyword evidence="6 9" id="KW-0067">ATP-binding</keyword>
<dbReference type="InterPro" id="IPR014001">
    <property type="entry name" value="Helicase_ATP-bd"/>
</dbReference>
<dbReference type="Pfam" id="PF00270">
    <property type="entry name" value="DEAD"/>
    <property type="match status" value="1"/>
</dbReference>
<feature type="domain" description="Helicase C-terminal" evidence="11">
    <location>
        <begin position="822"/>
        <end position="976"/>
    </location>
</feature>
<dbReference type="Gene3D" id="3.30.2060.10">
    <property type="entry name" value="Penicillin-binding protein 1b domain"/>
    <property type="match status" value="1"/>
</dbReference>
<evidence type="ECO:0000313" key="13">
    <source>
        <dbReference type="Proteomes" id="UP001595711"/>
    </source>
</evidence>
<dbReference type="InterPro" id="IPR036101">
    <property type="entry name" value="CarD-like/TRCF_RID_sf"/>
</dbReference>
<dbReference type="CDD" id="cd17991">
    <property type="entry name" value="DEXHc_TRCF"/>
    <property type="match status" value="1"/>
</dbReference>
<dbReference type="InterPro" id="IPR005118">
    <property type="entry name" value="TRCF_C"/>
</dbReference>
<name>A0ABV7VLU6_9PROT</name>
<evidence type="ECO:0000256" key="4">
    <source>
        <dbReference type="ARBA" id="ARBA00022801"/>
    </source>
</evidence>
<accession>A0ABV7VLU6</accession>
<dbReference type="Pfam" id="PF00271">
    <property type="entry name" value="Helicase_C"/>
    <property type="match status" value="1"/>
</dbReference>
<dbReference type="Gene3D" id="3.90.1150.50">
    <property type="entry name" value="Transcription-repair-coupling factor, D7 domain"/>
    <property type="match status" value="1"/>
</dbReference>
<dbReference type="InterPro" id="IPR001650">
    <property type="entry name" value="Helicase_C-like"/>
</dbReference>
<dbReference type="Gene3D" id="3.40.50.11180">
    <property type="match status" value="1"/>
</dbReference>
<evidence type="ECO:0000256" key="7">
    <source>
        <dbReference type="ARBA" id="ARBA00023125"/>
    </source>
</evidence>
<dbReference type="Gene3D" id="2.40.10.170">
    <property type="match status" value="1"/>
</dbReference>
<keyword evidence="4 9" id="KW-0378">Hydrolase</keyword>
<dbReference type="Gene3D" id="3.40.50.11140">
    <property type="match status" value="1"/>
</dbReference>
<dbReference type="Pfam" id="PF03461">
    <property type="entry name" value="TRCF"/>
    <property type="match status" value="1"/>
</dbReference>
<evidence type="ECO:0000256" key="1">
    <source>
        <dbReference type="ARBA" id="ARBA00022490"/>
    </source>
</evidence>
<dbReference type="SMART" id="SM00490">
    <property type="entry name" value="HELICc"/>
    <property type="match status" value="1"/>
</dbReference>
<keyword evidence="13" id="KW-1185">Reference proteome</keyword>
<dbReference type="InterPro" id="IPR011545">
    <property type="entry name" value="DEAD/DEAH_box_helicase_dom"/>
</dbReference>
<dbReference type="InterPro" id="IPR047112">
    <property type="entry name" value="RecG/Mfd"/>
</dbReference>
<dbReference type="PROSITE" id="PS51192">
    <property type="entry name" value="HELICASE_ATP_BIND_1"/>
    <property type="match status" value="1"/>
</dbReference>
<dbReference type="SMART" id="SM00487">
    <property type="entry name" value="DEXDc"/>
    <property type="match status" value="1"/>
</dbReference>
<evidence type="ECO:0000256" key="8">
    <source>
        <dbReference type="ARBA" id="ARBA00023204"/>
    </source>
</evidence>
<comment type="similarity">
    <text evidence="9">In the N-terminal section; belongs to the UvrB family.</text>
</comment>
<protein>
    <recommendedName>
        <fullName evidence="9">Transcription-repair-coupling factor</fullName>
        <shortName evidence="9">TRCF</shortName>
        <ecNumber evidence="9">3.6.4.-</ecNumber>
    </recommendedName>
</protein>
<dbReference type="InterPro" id="IPR003711">
    <property type="entry name" value="CarD-like/TRCF_RID"/>
</dbReference>
<evidence type="ECO:0000256" key="2">
    <source>
        <dbReference type="ARBA" id="ARBA00022741"/>
    </source>
</evidence>
<comment type="function">
    <text evidence="9">Couples transcription and DNA repair by recognizing RNA polymerase (RNAP) stalled at DNA lesions. Mediates ATP-dependent release of RNAP and its truncated transcript from the DNA, and recruitment of nucleotide excision repair machinery to the damaged site.</text>
</comment>
<comment type="subcellular location">
    <subcellularLocation>
        <location evidence="9">Cytoplasm</location>
    </subcellularLocation>
</comment>
<keyword evidence="5" id="KW-0347">Helicase</keyword>
<dbReference type="SUPFAM" id="SSF143517">
    <property type="entry name" value="TRCF domain-like"/>
    <property type="match status" value="1"/>
</dbReference>
<sequence length="1179" mass="130242">MTFMLPNILTRPGRWALAGAPEGQDARLLIALTRRQQAAGLLHVCRDDARMATLEAALRFFAPELNVLTLPAWDCQPYDRVSPNAEIAARRMDTLSRIAGGLPDDPWLLLTTVNAALQRLPAPDYLRRTGFSTAKGSRVAPDTLVAYLAGNGYRRVSTVMEPGEFAVRGGLVDLFPPGSEAPYRLDFFGDEVENIRRFDPLTQRTIDTVLDLSLTAMSEVPLDADAVGRFRSGYRELFGTVTKEDPLYEAVSTGRRQIGMEHWLPLFFDRLVTVLDYAPQAVVTLDHLSSDAADERLKAVADHYDARRAAMKRGLEEGGAPYKPLPPERLYLTSGEWEQRLEKRPTGQLYPFDAAGGPNITVVDLGGRPGRDFAPERAQAAQAAEHREASKVGVYDALGGHLAKQAQAGRRVLFATFSAGAADRLGHVLADHGISTPQMVERAADLDGLPKSVAAIAVLPLEHGFEAADLCVVAEQDILGDRLVRPRQKKRRAENFIAEASALQPGDFVVHIDHGIGQYKDLVTLDVAGAPHDCLLLQYDGGDRLYLPVENIEMLSRYGSPDAEVTLDKLGGVAWQNRKARMKQRLKDMAGELMKIAAQRELRRGEQVTPPDGLYEEFCARFPYDETGDQARAIAETLEDLGSGKPMDRLICGDVGFGKTEVALRAAFAAAMAGQQVVLVCPTTLLCRQHYRTFFERFRGLPIRIEQLSRMVTAKAATSTKKGLADGTVDIVIGTHAVLSKSIEFMRLGLLIIDEEQHFGVKHKERLKQLKAEVHVLTMSATPIPRTLQLALSGVRELSLIATPPVDRLAVRTYVTPFDPVVIREALLREHFRGGQSFFVCPRIEFLDTAMAFIRDHVPELKAVVAHGQMAPTDLDDVMNAFYDRRYDVLVATNIVESGLDIPSANTLVVYRADLFGLAQMYQLRGRVGRSKLRAYSYFTYQAGRLLSTSAEQRLRVLQSLDTLGAGFTLASHDLDLRGAGNLLGEEQSGHIREVGFELYQEMLQEAIVEARATARGETGAGSEKWSPQIQIGTAVLIPDSYVADLNLRMQLYRRVADLESRDEIDSFAAELIDRFGPLPAEVQHLLDIVAIKRHCRDANIMKIEAGPKGATLTFRDNKFADPAGLVLFIQSERGKAKLRPDHKVVFIHDWPEPEQRLKGVMHIASRLGEIAVKAKKAA</sequence>
<dbReference type="EC" id="3.6.4.-" evidence="9"/>
<dbReference type="HAMAP" id="MF_00969">
    <property type="entry name" value="TRCF"/>
    <property type="match status" value="1"/>
</dbReference>
<dbReference type="Pfam" id="PF17757">
    <property type="entry name" value="UvrB_inter"/>
    <property type="match status" value="1"/>
</dbReference>